<organism evidence="1 2">
    <name type="scientific">Phaeosphaeria nodorum (strain SN15 / ATCC MYA-4574 / FGSC 10173)</name>
    <name type="common">Glume blotch fungus</name>
    <name type="synonym">Parastagonospora nodorum</name>
    <dbReference type="NCBI Taxonomy" id="321614"/>
    <lineage>
        <taxon>Eukaryota</taxon>
        <taxon>Fungi</taxon>
        <taxon>Dikarya</taxon>
        <taxon>Ascomycota</taxon>
        <taxon>Pezizomycotina</taxon>
        <taxon>Dothideomycetes</taxon>
        <taxon>Pleosporomycetidae</taxon>
        <taxon>Pleosporales</taxon>
        <taxon>Pleosporineae</taxon>
        <taxon>Phaeosphaeriaceae</taxon>
        <taxon>Parastagonospora</taxon>
    </lineage>
</organism>
<reference evidence="2" key="1">
    <citation type="journal article" date="2007" name="Plant Cell">
        <title>Dothideomycete-plant interactions illuminated by genome sequencing and EST analysis of the wheat pathogen Stagonospora nodorum.</title>
        <authorList>
            <person name="Hane J.K."/>
            <person name="Lowe R.G."/>
            <person name="Solomon P.S."/>
            <person name="Tan K.C."/>
            <person name="Schoch C.L."/>
            <person name="Spatafora J.W."/>
            <person name="Crous P.W."/>
            <person name="Kodira C."/>
            <person name="Birren B.W."/>
            <person name="Galagan J.E."/>
            <person name="Torriani S.F."/>
            <person name="McDonald B.A."/>
            <person name="Oliver R.P."/>
        </authorList>
    </citation>
    <scope>NUCLEOTIDE SEQUENCE [LARGE SCALE GENOMIC DNA]</scope>
    <source>
        <strain evidence="2">SN15 / ATCC MYA-4574 / FGSC 10173</strain>
    </source>
</reference>
<dbReference type="KEGG" id="pno:SNOG_11228"/>
<protein>
    <submittedName>
        <fullName evidence="1">Uncharacterized protein</fullName>
    </submittedName>
</protein>
<dbReference type="RefSeq" id="XP_001801471.1">
    <property type="nucleotide sequence ID" value="XM_001801419.1"/>
</dbReference>
<evidence type="ECO:0000313" key="1">
    <source>
        <dbReference type="EMBL" id="EAT81727.1"/>
    </source>
</evidence>
<gene>
    <name evidence="1" type="ORF">SNOG_11228</name>
</gene>
<dbReference type="InParanoid" id="Q0UAI6"/>
<evidence type="ECO:0000313" key="2">
    <source>
        <dbReference type="Proteomes" id="UP000001055"/>
    </source>
</evidence>
<proteinExistence type="predicted"/>
<name>Q0UAI6_PHANO</name>
<dbReference type="HOGENOM" id="CLU_3051115_0_0_1"/>
<accession>Q0UAI6</accession>
<dbReference type="AlphaFoldDB" id="Q0UAI6"/>
<dbReference type="Proteomes" id="UP000001055">
    <property type="component" value="Unassembled WGS sequence"/>
</dbReference>
<dbReference type="EMBL" id="CH445342">
    <property type="protein sequence ID" value="EAT81727.1"/>
    <property type="molecule type" value="Genomic_DNA"/>
</dbReference>
<sequence length="54" mass="6135">MTDRSQQRNASQYRYKRQAAAAPGLQFTRCCAASTNPIILFHDSSPTLEKRCNM</sequence>
<dbReference type="GeneID" id="5978379"/>